<feature type="transmembrane region" description="Helical" evidence="5">
    <location>
        <begin position="12"/>
        <end position="32"/>
    </location>
</feature>
<organism evidence="7 8">
    <name type="scientific">Arachis hypogaea</name>
    <name type="common">Peanut</name>
    <dbReference type="NCBI Taxonomy" id="3818"/>
    <lineage>
        <taxon>Eukaryota</taxon>
        <taxon>Viridiplantae</taxon>
        <taxon>Streptophyta</taxon>
        <taxon>Embryophyta</taxon>
        <taxon>Tracheophyta</taxon>
        <taxon>Spermatophyta</taxon>
        <taxon>Magnoliopsida</taxon>
        <taxon>eudicotyledons</taxon>
        <taxon>Gunneridae</taxon>
        <taxon>Pentapetalae</taxon>
        <taxon>rosids</taxon>
        <taxon>fabids</taxon>
        <taxon>Fabales</taxon>
        <taxon>Fabaceae</taxon>
        <taxon>Papilionoideae</taxon>
        <taxon>50 kb inversion clade</taxon>
        <taxon>dalbergioids sensu lato</taxon>
        <taxon>Dalbergieae</taxon>
        <taxon>Pterocarpus clade</taxon>
        <taxon>Arachis</taxon>
    </lineage>
</organism>
<proteinExistence type="predicted"/>
<evidence type="ECO:0000313" key="7">
    <source>
        <dbReference type="EMBL" id="RYR49002.1"/>
    </source>
</evidence>
<dbReference type="Pfam" id="PF00283">
    <property type="entry name" value="Cytochrom_B559"/>
    <property type="match status" value="1"/>
</dbReference>
<dbReference type="EMBL" id="SDMP01000007">
    <property type="protein sequence ID" value="RYR49002.1"/>
    <property type="molecule type" value="Genomic_DNA"/>
</dbReference>
<evidence type="ECO:0000259" key="6">
    <source>
        <dbReference type="Pfam" id="PF00283"/>
    </source>
</evidence>
<name>A0A445CDG9_ARAHY</name>
<evidence type="ECO:0000256" key="3">
    <source>
        <dbReference type="ARBA" id="ARBA00022989"/>
    </source>
</evidence>
<accession>A0A445CDG9</accession>
<evidence type="ECO:0000256" key="1">
    <source>
        <dbReference type="ARBA" id="ARBA00004370"/>
    </source>
</evidence>
<comment type="caution">
    <text evidence="7">The sequence shown here is derived from an EMBL/GenBank/DDBJ whole genome shotgun (WGS) entry which is preliminary data.</text>
</comment>
<evidence type="ECO:0000256" key="5">
    <source>
        <dbReference type="SAM" id="Phobius"/>
    </source>
</evidence>
<feature type="domain" description="Photosystem II cytochrome b559 N-terminal" evidence="6">
    <location>
        <begin position="42"/>
        <end position="68"/>
    </location>
</feature>
<dbReference type="GO" id="GO:0015979">
    <property type="term" value="P:photosynthesis"/>
    <property type="evidence" value="ECO:0007669"/>
    <property type="project" value="InterPro"/>
</dbReference>
<dbReference type="Proteomes" id="UP000289738">
    <property type="component" value="Chromosome A07"/>
</dbReference>
<evidence type="ECO:0000256" key="4">
    <source>
        <dbReference type="ARBA" id="ARBA00023136"/>
    </source>
</evidence>
<sequence length="68" mass="7654">MWSSTCLEALENVLFLILLPLFDAGLFIALPYPPDSLQEAPMTIDRTYQIFTVQWLAIHGVVVPTVSF</sequence>
<keyword evidence="4 5" id="KW-0472">Membrane</keyword>
<keyword evidence="2 5" id="KW-0812">Transmembrane</keyword>
<evidence type="ECO:0000256" key="2">
    <source>
        <dbReference type="ARBA" id="ARBA00022692"/>
    </source>
</evidence>
<dbReference type="GO" id="GO:0016020">
    <property type="term" value="C:membrane"/>
    <property type="evidence" value="ECO:0007669"/>
    <property type="project" value="UniProtKB-SubCell"/>
</dbReference>
<comment type="subcellular location">
    <subcellularLocation>
        <location evidence="1">Membrane</location>
    </subcellularLocation>
</comment>
<reference evidence="7 8" key="1">
    <citation type="submission" date="2019-01" db="EMBL/GenBank/DDBJ databases">
        <title>Sequencing of cultivated peanut Arachis hypogaea provides insights into genome evolution and oil improvement.</title>
        <authorList>
            <person name="Chen X."/>
        </authorList>
    </citation>
    <scope>NUCLEOTIDE SEQUENCE [LARGE SCALE GENOMIC DNA]</scope>
    <source>
        <strain evidence="8">cv. Fuhuasheng</strain>
        <tissue evidence="7">Leaves</tissue>
    </source>
</reference>
<dbReference type="InterPro" id="IPR013081">
    <property type="entry name" value="PSII_cyt_b559_N"/>
</dbReference>
<evidence type="ECO:0000313" key="8">
    <source>
        <dbReference type="Proteomes" id="UP000289738"/>
    </source>
</evidence>
<dbReference type="AlphaFoldDB" id="A0A445CDG9"/>
<gene>
    <name evidence="7" type="ORF">Ahy_A07g035267</name>
</gene>
<keyword evidence="8" id="KW-1185">Reference proteome</keyword>
<dbReference type="SUPFAM" id="SSF161045">
    <property type="entry name" value="Cytochrome b559 subunits"/>
    <property type="match status" value="1"/>
</dbReference>
<protein>
    <recommendedName>
        <fullName evidence="6">Photosystem II cytochrome b559 N-terminal domain-containing protein</fullName>
    </recommendedName>
</protein>
<keyword evidence="3 5" id="KW-1133">Transmembrane helix</keyword>